<evidence type="ECO:0000256" key="20">
    <source>
        <dbReference type="RuleBase" id="RU000687"/>
    </source>
</evidence>
<feature type="compositionally biased region" description="Basic residues" evidence="21">
    <location>
        <begin position="232"/>
        <end position="242"/>
    </location>
</feature>
<feature type="transmembrane region" description="Helical" evidence="20">
    <location>
        <begin position="349"/>
        <end position="371"/>
    </location>
</feature>
<comment type="catalytic activity">
    <reaction evidence="17">
        <text>Na(+)(in) = Na(+)(out)</text>
        <dbReference type="Rhea" id="RHEA:34963"/>
        <dbReference type="ChEBI" id="CHEBI:29101"/>
    </reaction>
</comment>
<keyword evidence="14 20" id="KW-0407">Ion channel</keyword>
<evidence type="ECO:0000256" key="19">
    <source>
        <dbReference type="ARBA" id="ARBA00037540"/>
    </source>
</evidence>
<evidence type="ECO:0000256" key="17">
    <source>
        <dbReference type="ARBA" id="ARBA00036239"/>
    </source>
</evidence>
<reference evidence="24" key="3">
    <citation type="submission" date="2025-09" db="UniProtKB">
        <authorList>
            <consortium name="Ensembl"/>
        </authorList>
    </citation>
    <scope>IDENTIFICATION</scope>
</reference>
<evidence type="ECO:0000256" key="22">
    <source>
        <dbReference type="SAM" id="SignalP"/>
    </source>
</evidence>
<comment type="similarity">
    <text evidence="20">Belongs to the ligand-gated ion channel (TC 1.A.9) family.</text>
</comment>
<dbReference type="GO" id="GO:0045211">
    <property type="term" value="C:postsynaptic membrane"/>
    <property type="evidence" value="ECO:0007669"/>
    <property type="project" value="UniProtKB-SubCell"/>
</dbReference>
<evidence type="ECO:0000256" key="18">
    <source>
        <dbReference type="ARBA" id="ARBA00036634"/>
    </source>
</evidence>
<dbReference type="InterPro" id="IPR006201">
    <property type="entry name" value="Neur_channel"/>
</dbReference>
<evidence type="ECO:0000256" key="10">
    <source>
        <dbReference type="ARBA" id="ARBA00023170"/>
    </source>
</evidence>
<feature type="chain" id="PRO_5013334160" description="Neurotransmitter-gated ion-channel ligand-binding domain-containing protein" evidence="22">
    <location>
        <begin position="16"/>
        <end position="377"/>
    </location>
</feature>
<evidence type="ECO:0000256" key="15">
    <source>
        <dbReference type="ARBA" id="ARBA00034104"/>
    </source>
</evidence>
<dbReference type="SUPFAM" id="SSF90112">
    <property type="entry name" value="Neurotransmitter-gated ion-channel transmembrane pore"/>
    <property type="match status" value="1"/>
</dbReference>
<reference evidence="24" key="2">
    <citation type="submission" date="2025-08" db="UniProtKB">
        <authorList>
            <consortium name="Ensembl"/>
        </authorList>
    </citation>
    <scope>IDENTIFICATION</scope>
</reference>
<keyword evidence="25" id="KW-1185">Reference proteome</keyword>
<evidence type="ECO:0000256" key="16">
    <source>
        <dbReference type="ARBA" id="ARBA00034430"/>
    </source>
</evidence>
<evidence type="ECO:0000256" key="8">
    <source>
        <dbReference type="ARBA" id="ARBA00023136"/>
    </source>
</evidence>
<evidence type="ECO:0000256" key="11">
    <source>
        <dbReference type="ARBA" id="ARBA00023180"/>
    </source>
</evidence>
<feature type="compositionally biased region" description="Low complexity" evidence="21">
    <location>
        <begin position="287"/>
        <end position="297"/>
    </location>
</feature>
<dbReference type="PRINTS" id="PR00252">
    <property type="entry name" value="NRIONCHANNEL"/>
</dbReference>
<dbReference type="InParanoid" id="H3DDN9"/>
<proteinExistence type="inferred from homology"/>
<evidence type="ECO:0000256" key="12">
    <source>
        <dbReference type="ARBA" id="ARBA00023257"/>
    </source>
</evidence>
<evidence type="ECO:0000256" key="9">
    <source>
        <dbReference type="ARBA" id="ARBA00023157"/>
    </source>
</evidence>
<keyword evidence="2" id="KW-1003">Cell membrane</keyword>
<keyword evidence="5 20" id="KW-1133">Transmembrane helix</keyword>
<keyword evidence="10" id="KW-0675">Receptor</keyword>
<name>H3DDN9_TETNG</name>
<dbReference type="STRING" id="99883.ENSTNIP00000018632"/>
<dbReference type="Gene3D" id="2.70.170.10">
    <property type="entry name" value="Neurotransmitter-gated ion-channel ligand-binding domain"/>
    <property type="match status" value="1"/>
</dbReference>
<evidence type="ECO:0000256" key="3">
    <source>
        <dbReference type="ARBA" id="ARBA00022692"/>
    </source>
</evidence>
<evidence type="ECO:0000256" key="14">
    <source>
        <dbReference type="ARBA" id="ARBA00023303"/>
    </source>
</evidence>
<evidence type="ECO:0000256" key="21">
    <source>
        <dbReference type="SAM" id="MobiDB-lite"/>
    </source>
</evidence>
<feature type="transmembrane region" description="Helical" evidence="20">
    <location>
        <begin position="148"/>
        <end position="169"/>
    </location>
</feature>
<evidence type="ECO:0000256" key="1">
    <source>
        <dbReference type="ARBA" id="ARBA00022448"/>
    </source>
</evidence>
<feature type="signal peptide" evidence="22">
    <location>
        <begin position="1"/>
        <end position="15"/>
    </location>
</feature>
<keyword evidence="7 20" id="KW-0406">Ion transport</keyword>
<dbReference type="Ensembl" id="ENSTNIT00000018859.1">
    <property type="protein sequence ID" value="ENSTNIP00000018632.1"/>
    <property type="gene ID" value="ENSTNIG00000015560.1"/>
</dbReference>
<dbReference type="InterPro" id="IPR036719">
    <property type="entry name" value="Neuro-gated_channel_TM_sf"/>
</dbReference>
<dbReference type="AlphaFoldDB" id="H3DDN9"/>
<dbReference type="InterPro" id="IPR036734">
    <property type="entry name" value="Neur_chan_lig-bd_sf"/>
</dbReference>
<dbReference type="OMA" id="WISVHRE"/>
<evidence type="ECO:0000256" key="6">
    <source>
        <dbReference type="ARBA" id="ARBA00023018"/>
    </source>
</evidence>
<keyword evidence="8 20" id="KW-0472">Membrane</keyword>
<protein>
    <recommendedName>
        <fullName evidence="23">Neurotransmitter-gated ion-channel ligand-binding domain-containing protein</fullName>
    </recommendedName>
</protein>
<dbReference type="GO" id="GO:0005230">
    <property type="term" value="F:extracellular ligand-gated monoatomic ion channel activity"/>
    <property type="evidence" value="ECO:0007669"/>
    <property type="project" value="InterPro"/>
</dbReference>
<evidence type="ECO:0000256" key="13">
    <source>
        <dbReference type="ARBA" id="ARBA00023286"/>
    </source>
</evidence>
<dbReference type="InterPro" id="IPR018000">
    <property type="entry name" value="Neurotransmitter_ion_chnl_CS"/>
</dbReference>
<keyword evidence="4 22" id="KW-0732">Signal</keyword>
<organism evidence="24 25">
    <name type="scientific">Tetraodon nigroviridis</name>
    <name type="common">Spotted green pufferfish</name>
    <name type="synonym">Chelonodon nigroviridis</name>
    <dbReference type="NCBI Taxonomy" id="99883"/>
    <lineage>
        <taxon>Eukaryota</taxon>
        <taxon>Metazoa</taxon>
        <taxon>Chordata</taxon>
        <taxon>Craniata</taxon>
        <taxon>Vertebrata</taxon>
        <taxon>Euteleostomi</taxon>
        <taxon>Actinopterygii</taxon>
        <taxon>Neopterygii</taxon>
        <taxon>Teleostei</taxon>
        <taxon>Neoteleostei</taxon>
        <taxon>Acanthomorphata</taxon>
        <taxon>Eupercaria</taxon>
        <taxon>Tetraodontiformes</taxon>
        <taxon>Tetradontoidea</taxon>
        <taxon>Tetraodontidae</taxon>
        <taxon>Tetraodon</taxon>
    </lineage>
</organism>
<evidence type="ECO:0000256" key="5">
    <source>
        <dbReference type="ARBA" id="ARBA00022989"/>
    </source>
</evidence>
<dbReference type="PANTHER" id="PTHR18945">
    <property type="entry name" value="NEUROTRANSMITTER GATED ION CHANNEL"/>
    <property type="match status" value="1"/>
</dbReference>
<evidence type="ECO:0000256" key="2">
    <source>
        <dbReference type="ARBA" id="ARBA00022475"/>
    </source>
</evidence>
<comment type="caution">
    <text evidence="20">Lacks conserved residue(s) required for the propagation of feature annotation.</text>
</comment>
<evidence type="ECO:0000313" key="25">
    <source>
        <dbReference type="Proteomes" id="UP000007303"/>
    </source>
</evidence>
<dbReference type="Gene3D" id="1.20.58.390">
    <property type="entry name" value="Neurotransmitter-gated ion-channel transmembrane domain"/>
    <property type="match status" value="1"/>
</dbReference>
<dbReference type="Pfam" id="PF02931">
    <property type="entry name" value="Neur_chan_LBD"/>
    <property type="match status" value="1"/>
</dbReference>
<dbReference type="InterPro" id="IPR038050">
    <property type="entry name" value="Neuro_actylchol_rec"/>
</dbReference>
<dbReference type="HOGENOM" id="CLU_018074_5_0_1"/>
<dbReference type="PROSITE" id="PS00236">
    <property type="entry name" value="NEUROTR_ION_CHANNEL"/>
    <property type="match status" value="1"/>
</dbReference>
<comment type="catalytic activity">
    <reaction evidence="16">
        <text>K(+)(in) = K(+)(out)</text>
        <dbReference type="Rhea" id="RHEA:29463"/>
        <dbReference type="ChEBI" id="CHEBI:29103"/>
    </reaction>
</comment>
<evidence type="ECO:0000256" key="7">
    <source>
        <dbReference type="ARBA" id="ARBA00023065"/>
    </source>
</evidence>
<evidence type="ECO:0000256" key="4">
    <source>
        <dbReference type="ARBA" id="ARBA00022729"/>
    </source>
</evidence>
<keyword evidence="11" id="KW-0325">Glycoprotein</keyword>
<keyword evidence="3 20" id="KW-0812">Transmembrane</keyword>
<dbReference type="SUPFAM" id="SSF63712">
    <property type="entry name" value="Nicotinic receptor ligand binding domain-like"/>
    <property type="match status" value="1"/>
</dbReference>
<keyword evidence="12" id="KW-0628">Postsynaptic cell membrane</keyword>
<comment type="subcellular location">
    <subcellularLocation>
        <location evidence="15">Postsynaptic cell membrane</location>
        <topology evidence="15">Multi-pass membrane protein</topology>
    </subcellularLocation>
</comment>
<feature type="region of interest" description="Disordered" evidence="21">
    <location>
        <begin position="287"/>
        <end position="306"/>
    </location>
</feature>
<comment type="catalytic activity">
    <reaction evidence="18">
        <text>Ca(2+)(in) = Ca(2+)(out)</text>
        <dbReference type="Rhea" id="RHEA:29671"/>
        <dbReference type="ChEBI" id="CHEBI:29108"/>
    </reaction>
</comment>
<dbReference type="GeneTree" id="ENSGT00940000164924"/>
<sequence>MFAFLCCYFWISVHRENLWVPDVYIAEFVGEDKSPVIPYMYLFNTGGVYDDRPIRVVSSCKLEIYTFPFDIQNCTLTFGSYMHYASDIRMTPGNTAEEALQESRQVFVTNGEWSLADIQISPFTLSLDEDSYSEVKYFLILRRKPINYVVNLLIPSCFLIMVDIFSFLLPPHSVDRSSFKMTLILRLHRLPAHHERPAARHRGPDAAHQRLLLHQPGPDGGQPAGDGDNHKYPAKLHPRPHPRLAQDPGVTLPGLRRLSPSTQEEEGEVLDAKAAAVCVAAEAASSDAGAASTSSKAPQEPSAPRDSVLEELRQLSRHLAAVRAQVDKHFQGSRWTKEWEMIGKVLDRFLFGLYIILITVTFVTIIAIWIWNNSYER</sequence>
<keyword evidence="6" id="KW-0770">Synapse</keyword>
<keyword evidence="1 20" id="KW-0813">Transport</keyword>
<dbReference type="FunFam" id="2.70.170.10:FF:000017">
    <property type="entry name" value="5-hydroxytryptamine receptor 3A"/>
    <property type="match status" value="1"/>
</dbReference>
<evidence type="ECO:0000313" key="24">
    <source>
        <dbReference type="Ensembl" id="ENSTNIP00000018632.1"/>
    </source>
</evidence>
<dbReference type="GO" id="GO:0004888">
    <property type="term" value="F:transmembrane signaling receptor activity"/>
    <property type="evidence" value="ECO:0007669"/>
    <property type="project" value="InterPro"/>
</dbReference>
<dbReference type="InterPro" id="IPR006202">
    <property type="entry name" value="Neur_chan_lig-bd"/>
</dbReference>
<feature type="region of interest" description="Disordered" evidence="21">
    <location>
        <begin position="211"/>
        <end position="269"/>
    </location>
</feature>
<dbReference type="Proteomes" id="UP000007303">
    <property type="component" value="Unassembled WGS sequence"/>
</dbReference>
<reference evidence="25" key="1">
    <citation type="journal article" date="2004" name="Nature">
        <title>Genome duplication in the teleost fish Tetraodon nigroviridis reveals the early vertebrate proto-karyotype.</title>
        <authorList>
            <person name="Jaillon O."/>
            <person name="Aury J.-M."/>
            <person name="Brunet F."/>
            <person name="Petit J.-L."/>
            <person name="Stange-Thomann N."/>
            <person name="Mauceli E."/>
            <person name="Bouneau L."/>
            <person name="Fischer C."/>
            <person name="Ozouf-Costaz C."/>
            <person name="Bernot A."/>
            <person name="Nicaud S."/>
            <person name="Jaffe D."/>
            <person name="Fisher S."/>
            <person name="Lutfalla G."/>
            <person name="Dossat C."/>
            <person name="Segurens B."/>
            <person name="Dasilva C."/>
            <person name="Salanoubat M."/>
            <person name="Levy M."/>
            <person name="Boudet N."/>
            <person name="Castellano S."/>
            <person name="Anthouard V."/>
            <person name="Jubin C."/>
            <person name="Castelli V."/>
            <person name="Katinka M."/>
            <person name="Vacherie B."/>
            <person name="Biemont C."/>
            <person name="Skalli Z."/>
            <person name="Cattolico L."/>
            <person name="Poulain J."/>
            <person name="De Berardinis V."/>
            <person name="Cruaud C."/>
            <person name="Duprat S."/>
            <person name="Brottier P."/>
            <person name="Coutanceau J.-P."/>
            <person name="Gouzy J."/>
            <person name="Parra G."/>
            <person name="Lardier G."/>
            <person name="Chapple C."/>
            <person name="McKernan K.J."/>
            <person name="McEwan P."/>
            <person name="Bosak S."/>
            <person name="Kellis M."/>
            <person name="Volff J.-N."/>
            <person name="Guigo R."/>
            <person name="Zody M.C."/>
            <person name="Mesirov J."/>
            <person name="Lindblad-Toh K."/>
            <person name="Birren B."/>
            <person name="Nusbaum C."/>
            <person name="Kahn D."/>
            <person name="Robinson-Rechavi M."/>
            <person name="Laudet V."/>
            <person name="Schachter V."/>
            <person name="Quetier F."/>
            <person name="Saurin W."/>
            <person name="Scarpelli C."/>
            <person name="Wincker P."/>
            <person name="Lander E.S."/>
            <person name="Weissenbach J."/>
            <person name="Roest Crollius H."/>
        </authorList>
    </citation>
    <scope>NUCLEOTIDE SEQUENCE [LARGE SCALE GENOMIC DNA]</scope>
</reference>
<keyword evidence="13" id="KW-1071">Ligand-gated ion channel</keyword>
<feature type="domain" description="Neurotransmitter-gated ion-channel ligand-binding" evidence="23">
    <location>
        <begin position="11"/>
        <end position="145"/>
    </location>
</feature>
<keyword evidence="9" id="KW-1015">Disulfide bond</keyword>
<evidence type="ECO:0000259" key="23">
    <source>
        <dbReference type="Pfam" id="PF02931"/>
    </source>
</evidence>
<accession>H3DDN9</accession>
<comment type="function">
    <text evidence="19">Forms serotonin (5-hydroxytryptamine/5-HT3)-activated cation-selective channel complexes, which when activated cause fast, depolarizing responses in neurons.</text>
</comment>